<dbReference type="Proteomes" id="UP001208938">
    <property type="component" value="Unassembled WGS sequence"/>
</dbReference>
<keyword evidence="1" id="KW-0732">Signal</keyword>
<sequence length="103" mass="11461">MKYLLSAAFLAVVTLAPATAVAGPVERACNDSERRQSNRELCRCIDAAADRTLTRSEQRRAARFFTDPDEAQTVRMSPTRADNEFWARYRAFGALAEQLCTSG</sequence>
<evidence type="ECO:0000313" key="2">
    <source>
        <dbReference type="EMBL" id="MCW1931372.1"/>
    </source>
</evidence>
<protein>
    <recommendedName>
        <fullName evidence="4">Secreted protein</fullName>
    </recommendedName>
</protein>
<evidence type="ECO:0000313" key="3">
    <source>
        <dbReference type="Proteomes" id="UP001208938"/>
    </source>
</evidence>
<reference evidence="2 3" key="1">
    <citation type="submission" date="2022-10" db="EMBL/GenBank/DDBJ databases">
        <title>Pararhodobacter sp. nov., isolated from marine algae.</title>
        <authorList>
            <person name="Choi B.J."/>
            <person name="Kim J.M."/>
            <person name="Lee J.K."/>
            <person name="Choi D.G."/>
            <person name="Jeon C.O."/>
        </authorList>
    </citation>
    <scope>NUCLEOTIDE SEQUENCE [LARGE SCALE GENOMIC DNA]</scope>
    <source>
        <strain evidence="2 3">ZQ420</strain>
    </source>
</reference>
<evidence type="ECO:0008006" key="4">
    <source>
        <dbReference type="Google" id="ProtNLM"/>
    </source>
</evidence>
<dbReference type="RefSeq" id="WP_264504490.1">
    <property type="nucleotide sequence ID" value="NZ_JAPDFL010000001.1"/>
</dbReference>
<name>A0ABT3GV14_9RHOB</name>
<feature type="signal peptide" evidence="1">
    <location>
        <begin position="1"/>
        <end position="22"/>
    </location>
</feature>
<feature type="chain" id="PRO_5047451318" description="Secreted protein" evidence="1">
    <location>
        <begin position="23"/>
        <end position="103"/>
    </location>
</feature>
<gene>
    <name evidence="2" type="ORF">OKW52_03600</name>
</gene>
<evidence type="ECO:0000256" key="1">
    <source>
        <dbReference type="SAM" id="SignalP"/>
    </source>
</evidence>
<dbReference type="EMBL" id="JAPDFL010000001">
    <property type="protein sequence ID" value="MCW1931372.1"/>
    <property type="molecule type" value="Genomic_DNA"/>
</dbReference>
<accession>A0ABT3GV14</accession>
<organism evidence="2 3">
    <name type="scientific">Pararhodobacter zhoushanensis</name>
    <dbReference type="NCBI Taxonomy" id="2479545"/>
    <lineage>
        <taxon>Bacteria</taxon>
        <taxon>Pseudomonadati</taxon>
        <taxon>Pseudomonadota</taxon>
        <taxon>Alphaproteobacteria</taxon>
        <taxon>Rhodobacterales</taxon>
        <taxon>Paracoccaceae</taxon>
        <taxon>Pararhodobacter</taxon>
    </lineage>
</organism>
<keyword evidence="3" id="KW-1185">Reference proteome</keyword>
<comment type="caution">
    <text evidence="2">The sequence shown here is derived from an EMBL/GenBank/DDBJ whole genome shotgun (WGS) entry which is preliminary data.</text>
</comment>
<proteinExistence type="predicted"/>